<dbReference type="PANTHER" id="PTHR34488">
    <property type="entry name" value="SI:CH211-245H14.1-RELATED"/>
    <property type="match status" value="1"/>
</dbReference>
<organism evidence="2 3">
    <name type="scientific">Ilyodon furcidens</name>
    <name type="common">goldbreast splitfin</name>
    <dbReference type="NCBI Taxonomy" id="33524"/>
    <lineage>
        <taxon>Eukaryota</taxon>
        <taxon>Metazoa</taxon>
        <taxon>Chordata</taxon>
        <taxon>Craniata</taxon>
        <taxon>Vertebrata</taxon>
        <taxon>Euteleostomi</taxon>
        <taxon>Actinopterygii</taxon>
        <taxon>Neopterygii</taxon>
        <taxon>Teleostei</taxon>
        <taxon>Neoteleostei</taxon>
        <taxon>Acanthomorphata</taxon>
        <taxon>Ovalentaria</taxon>
        <taxon>Atherinomorphae</taxon>
        <taxon>Cyprinodontiformes</taxon>
        <taxon>Goodeidae</taxon>
        <taxon>Ilyodon</taxon>
    </lineage>
</organism>
<keyword evidence="3" id="KW-1185">Reference proteome</keyword>
<comment type="caution">
    <text evidence="2">The sequence shown here is derived from an EMBL/GenBank/DDBJ whole genome shotgun (WGS) entry which is preliminary data.</text>
</comment>
<reference evidence="2 3" key="1">
    <citation type="submission" date="2021-06" db="EMBL/GenBank/DDBJ databases">
        <authorList>
            <person name="Palmer J.M."/>
        </authorList>
    </citation>
    <scope>NUCLEOTIDE SEQUENCE [LARGE SCALE GENOMIC DNA]</scope>
    <source>
        <strain evidence="3">if_2019</strain>
        <tissue evidence="2">Muscle</tissue>
    </source>
</reference>
<protein>
    <submittedName>
        <fullName evidence="2">Uncharacterized protein</fullName>
    </submittedName>
</protein>
<dbReference type="PANTHER" id="PTHR34488:SF1">
    <property type="entry name" value="SI:CH211-245H14.1-RELATED"/>
    <property type="match status" value="1"/>
</dbReference>
<feature type="region of interest" description="Disordered" evidence="1">
    <location>
        <begin position="132"/>
        <end position="154"/>
    </location>
</feature>
<evidence type="ECO:0000313" key="3">
    <source>
        <dbReference type="Proteomes" id="UP001482620"/>
    </source>
</evidence>
<dbReference type="EMBL" id="JAHRIQ010046488">
    <property type="protein sequence ID" value="MEQ2235495.1"/>
    <property type="molecule type" value="Genomic_DNA"/>
</dbReference>
<evidence type="ECO:0000256" key="1">
    <source>
        <dbReference type="SAM" id="MobiDB-lite"/>
    </source>
</evidence>
<accession>A0ABV0TRF4</accession>
<evidence type="ECO:0000313" key="2">
    <source>
        <dbReference type="EMBL" id="MEQ2235495.1"/>
    </source>
</evidence>
<gene>
    <name evidence="2" type="ORF">ILYODFUR_002973</name>
</gene>
<proteinExistence type="predicted"/>
<sequence length="250" mass="28197">MNILLKEIRNHSSSAAEKLEHADYRTDAELQSLTREDLHELFPGAEKLKLRKSIFEIINKQKPVKKLLEDLRGFIPDDSIRDALTSNGVLVDYLHLLKDMKTQLNTVQSFLEAHIGLLEDIKAQPQQKSKVLVGETASTHDPREAISQKSQENQSSWVFGSPSFDLYGRSQIAQVTVKYKMVVSGKTFDAHLQILEQLKSSAQQLNLVESNDNCQIVFVFCPIVSRVGTDVEAAMKMVTGEIMSFPHFKV</sequence>
<dbReference type="Proteomes" id="UP001482620">
    <property type="component" value="Unassembled WGS sequence"/>
</dbReference>
<name>A0ABV0TRF4_9TELE</name>